<reference evidence="2 3" key="1">
    <citation type="submission" date="2021-04" db="EMBL/GenBank/DDBJ databases">
        <title>Complete genome sequence of Stygiolobus sp. KN-1.</title>
        <authorList>
            <person name="Nakamura K."/>
            <person name="Sakai H."/>
            <person name="Kurosawa N."/>
        </authorList>
    </citation>
    <scope>NUCLEOTIDE SEQUENCE [LARGE SCALE GENOMIC DNA]</scope>
    <source>
        <strain evidence="2 3">KN-1</strain>
    </source>
</reference>
<feature type="domain" description="HEPN" evidence="1">
    <location>
        <begin position="11"/>
        <end position="128"/>
    </location>
</feature>
<name>A0A8D5ZJ55_9CREN</name>
<evidence type="ECO:0000259" key="1">
    <source>
        <dbReference type="PROSITE" id="PS50910"/>
    </source>
</evidence>
<organism evidence="2 3">
    <name type="scientific">Stygiolobus caldivivus</name>
    <dbReference type="NCBI Taxonomy" id="2824673"/>
    <lineage>
        <taxon>Archaea</taxon>
        <taxon>Thermoproteota</taxon>
        <taxon>Thermoprotei</taxon>
        <taxon>Sulfolobales</taxon>
        <taxon>Sulfolobaceae</taxon>
        <taxon>Stygiolobus</taxon>
    </lineage>
</organism>
<dbReference type="Pfam" id="PF05168">
    <property type="entry name" value="HEPN"/>
    <property type="match status" value="1"/>
</dbReference>
<dbReference type="Gene3D" id="1.20.120.330">
    <property type="entry name" value="Nucleotidyltransferases domain 2"/>
    <property type="match status" value="1"/>
</dbReference>
<dbReference type="AlphaFoldDB" id="A0A8D5ZJ55"/>
<dbReference type="InterPro" id="IPR007842">
    <property type="entry name" value="HEPN_dom"/>
</dbReference>
<dbReference type="PROSITE" id="PS50910">
    <property type="entry name" value="HEPN"/>
    <property type="match status" value="1"/>
</dbReference>
<evidence type="ECO:0000313" key="2">
    <source>
        <dbReference type="EMBL" id="BCU69872.1"/>
    </source>
</evidence>
<dbReference type="SMART" id="SM00748">
    <property type="entry name" value="HEPN"/>
    <property type="match status" value="1"/>
</dbReference>
<protein>
    <submittedName>
        <fullName evidence="2">DNA-binding protein</fullName>
    </submittedName>
</protein>
<keyword evidence="3" id="KW-1185">Reference proteome</keyword>
<dbReference type="SUPFAM" id="SSF81593">
    <property type="entry name" value="Nucleotidyltransferase substrate binding subunit/domain"/>
    <property type="match status" value="1"/>
</dbReference>
<dbReference type="Proteomes" id="UP000825123">
    <property type="component" value="Chromosome"/>
</dbReference>
<proteinExistence type="predicted"/>
<gene>
    <name evidence="2" type="ORF">KN1_11690</name>
</gene>
<keyword evidence="2" id="KW-0238">DNA-binding</keyword>
<accession>A0A8D5ZJ55</accession>
<sequence length="143" mass="16776">MNFDTIAYSYISQAEERVVLAKLEYERKKYNITVRLCQEAVGLALKACLRLVNIEPPKFHDVGPLLKANAEKFPEWFRQKIDVFASYSRSLRKERELSMYGDEETGTPPEMLYSDYDAQQSVKMAEEVLDYSKKLYEEKENKQ</sequence>
<evidence type="ECO:0000313" key="3">
    <source>
        <dbReference type="Proteomes" id="UP000825123"/>
    </source>
</evidence>
<dbReference type="KEGG" id="csty:KN1_11690"/>
<dbReference type="GO" id="GO:0003677">
    <property type="term" value="F:DNA binding"/>
    <property type="evidence" value="ECO:0007669"/>
    <property type="project" value="UniProtKB-KW"/>
</dbReference>
<dbReference type="GeneID" id="66162904"/>
<dbReference type="EMBL" id="AP024597">
    <property type="protein sequence ID" value="BCU69872.1"/>
    <property type="molecule type" value="Genomic_DNA"/>
</dbReference>
<dbReference type="RefSeq" id="WP_221289905.1">
    <property type="nucleotide sequence ID" value="NZ_AP024597.1"/>
</dbReference>